<dbReference type="Proteomes" id="UP000243904">
    <property type="component" value="Chromosome I"/>
</dbReference>
<keyword evidence="5" id="KW-1185">Reference proteome</keyword>
<dbReference type="AlphaFoldDB" id="A0A1H1Z699"/>
<dbReference type="CDD" id="cd04301">
    <property type="entry name" value="NAT_SF"/>
    <property type="match status" value="1"/>
</dbReference>
<dbReference type="PROSITE" id="PS51186">
    <property type="entry name" value="GNAT"/>
    <property type="match status" value="1"/>
</dbReference>
<proteinExistence type="predicted"/>
<protein>
    <submittedName>
        <fullName evidence="4">Acetyltransferase (GNAT) family protein</fullName>
    </submittedName>
</protein>
<accession>A0A1H1Z699</accession>
<evidence type="ECO:0000313" key="4">
    <source>
        <dbReference type="EMBL" id="SDT29042.1"/>
    </source>
</evidence>
<evidence type="ECO:0000256" key="1">
    <source>
        <dbReference type="ARBA" id="ARBA00022679"/>
    </source>
</evidence>
<dbReference type="GO" id="GO:0016747">
    <property type="term" value="F:acyltransferase activity, transferring groups other than amino-acyl groups"/>
    <property type="evidence" value="ECO:0007669"/>
    <property type="project" value="InterPro"/>
</dbReference>
<dbReference type="Pfam" id="PF00583">
    <property type="entry name" value="Acetyltransf_1"/>
    <property type="match status" value="1"/>
</dbReference>
<feature type="domain" description="N-acetyltransferase" evidence="3">
    <location>
        <begin position="1"/>
        <end position="181"/>
    </location>
</feature>
<reference evidence="5" key="1">
    <citation type="submission" date="2016-10" db="EMBL/GenBank/DDBJ databases">
        <authorList>
            <person name="Varghese N."/>
            <person name="Submissions S."/>
        </authorList>
    </citation>
    <scope>NUCLEOTIDE SEQUENCE [LARGE SCALE GENOMIC DNA]</scope>
    <source>
        <strain evidence="5">GAS369</strain>
    </source>
</reference>
<evidence type="ECO:0000259" key="3">
    <source>
        <dbReference type="PROSITE" id="PS51186"/>
    </source>
</evidence>
<keyword evidence="2" id="KW-0012">Acyltransferase</keyword>
<dbReference type="EMBL" id="LT629750">
    <property type="protein sequence ID" value="SDT29042.1"/>
    <property type="molecule type" value="Genomic_DNA"/>
</dbReference>
<evidence type="ECO:0000256" key="2">
    <source>
        <dbReference type="ARBA" id="ARBA00023315"/>
    </source>
</evidence>
<keyword evidence="1 4" id="KW-0808">Transferase</keyword>
<sequence length="185" mass="19911">MSARPDTEKPDIVVLDGNIDDTAIEQLASVLVDCVEGGASVSFMPPFSGEDGQKFFRKIAGSVASGDTVLLAAKLAGRIVGTVQLGLDTPPNQPHRADVKKMLVHRSVRGRGIGAALMSAVEQEARRCGRWLLVLDTVPGENGYRLYIRAGWTQSGIIPDYALFPDGRLCDTAVFWKRLNRSSAG</sequence>
<dbReference type="InterPro" id="IPR016181">
    <property type="entry name" value="Acyl_CoA_acyltransferase"/>
</dbReference>
<evidence type="ECO:0000313" key="5">
    <source>
        <dbReference type="Proteomes" id="UP000243904"/>
    </source>
</evidence>
<organism evidence="4 5">
    <name type="scientific">Bradyrhizobium canariense</name>
    <dbReference type="NCBI Taxonomy" id="255045"/>
    <lineage>
        <taxon>Bacteria</taxon>
        <taxon>Pseudomonadati</taxon>
        <taxon>Pseudomonadota</taxon>
        <taxon>Alphaproteobacteria</taxon>
        <taxon>Hyphomicrobiales</taxon>
        <taxon>Nitrobacteraceae</taxon>
        <taxon>Bradyrhizobium</taxon>
    </lineage>
</organism>
<dbReference type="InterPro" id="IPR050832">
    <property type="entry name" value="Bact_Acetyltransf"/>
</dbReference>
<dbReference type="PANTHER" id="PTHR43877">
    <property type="entry name" value="AMINOALKYLPHOSPHONATE N-ACETYLTRANSFERASE-RELATED-RELATED"/>
    <property type="match status" value="1"/>
</dbReference>
<dbReference type="InterPro" id="IPR000182">
    <property type="entry name" value="GNAT_dom"/>
</dbReference>
<name>A0A1H1Z699_9BRAD</name>
<dbReference type="SUPFAM" id="SSF55729">
    <property type="entry name" value="Acyl-CoA N-acyltransferases (Nat)"/>
    <property type="match status" value="1"/>
</dbReference>
<dbReference type="RefSeq" id="WP_433994357.1">
    <property type="nucleotide sequence ID" value="NZ_LT629750.1"/>
</dbReference>
<dbReference type="Gene3D" id="3.40.630.30">
    <property type="match status" value="1"/>
</dbReference>
<gene>
    <name evidence="4" type="ORF">SAMN05444158_5234</name>
</gene>